<sequence length="212" mass="22538">MLTEDALLAAVDARFAQTSRGLSPWPDPHPDRSPVDEEYSRLTNPGRYRILGARIEAWFAALADAGLARVERNADARWERVPGTRITRTDRAVPHAAGALPLVVARSRLGDVPDAGITLGVGDPASCLALVPDCGCDACDTGSDDELENLDRHILPVVTGTFRRLTAGDRVITVTADGWSAANLPRGDAVAAVLADPTGWDEVSGPSWLPGR</sequence>
<organism evidence="2 3">
    <name type="scientific">Frankia nepalensis</name>
    <dbReference type="NCBI Taxonomy" id="1836974"/>
    <lineage>
        <taxon>Bacteria</taxon>
        <taxon>Bacillati</taxon>
        <taxon>Actinomycetota</taxon>
        <taxon>Actinomycetes</taxon>
        <taxon>Frankiales</taxon>
        <taxon>Frankiaceae</taxon>
        <taxon>Frankia</taxon>
    </lineage>
</organism>
<keyword evidence="3" id="KW-1185">Reference proteome</keyword>
<dbReference type="Proteomes" id="UP000604475">
    <property type="component" value="Unassembled WGS sequence"/>
</dbReference>
<evidence type="ECO:0000313" key="3">
    <source>
        <dbReference type="Proteomes" id="UP000604475"/>
    </source>
</evidence>
<name>A0A937RJR4_9ACTN</name>
<dbReference type="AlphaFoldDB" id="A0A937RJR4"/>
<evidence type="ECO:0000256" key="1">
    <source>
        <dbReference type="SAM" id="MobiDB-lite"/>
    </source>
</evidence>
<gene>
    <name evidence="2" type="ORF">I7412_41595</name>
</gene>
<feature type="region of interest" description="Disordered" evidence="1">
    <location>
        <begin position="19"/>
        <end position="39"/>
    </location>
</feature>
<comment type="caution">
    <text evidence="2">The sequence shown here is derived from an EMBL/GenBank/DDBJ whole genome shotgun (WGS) entry which is preliminary data.</text>
</comment>
<evidence type="ECO:0000313" key="2">
    <source>
        <dbReference type="EMBL" id="MBL7633543.1"/>
    </source>
</evidence>
<reference evidence="2" key="1">
    <citation type="submission" date="2020-12" db="EMBL/GenBank/DDBJ databases">
        <title>Genomic characterization of non-nitrogen-fixing Frankia strains.</title>
        <authorList>
            <person name="Carlos-Shanley C."/>
            <person name="Guerra T."/>
            <person name="Hahn D."/>
        </authorList>
    </citation>
    <scope>NUCLEOTIDE SEQUENCE</scope>
    <source>
        <strain evidence="2">CN6</strain>
    </source>
</reference>
<feature type="compositionally biased region" description="Basic and acidic residues" evidence="1">
    <location>
        <begin position="28"/>
        <end position="39"/>
    </location>
</feature>
<dbReference type="EMBL" id="JAEACQ010000386">
    <property type="protein sequence ID" value="MBL7633543.1"/>
    <property type="molecule type" value="Genomic_DNA"/>
</dbReference>
<protein>
    <submittedName>
        <fullName evidence="2">Uncharacterized protein</fullName>
    </submittedName>
</protein>
<dbReference type="InterPro" id="IPR045773">
    <property type="entry name" value="DUF6226"/>
</dbReference>
<dbReference type="RefSeq" id="WP_203006063.1">
    <property type="nucleotide sequence ID" value="NZ_JADWYU010000203.1"/>
</dbReference>
<accession>A0A937RJR4</accession>
<dbReference type="Pfam" id="PF19736">
    <property type="entry name" value="DUF6226"/>
    <property type="match status" value="1"/>
</dbReference>
<proteinExistence type="predicted"/>